<evidence type="ECO:0000313" key="1">
    <source>
        <dbReference type="EMBL" id="BCZ17387.1"/>
    </source>
</evidence>
<proteinExistence type="predicted"/>
<dbReference type="SUPFAM" id="SSF102114">
    <property type="entry name" value="Radical SAM enzymes"/>
    <property type="match status" value="1"/>
</dbReference>
<reference evidence="1 2" key="1">
    <citation type="submission" date="2021-07" db="EMBL/GenBank/DDBJ databases">
        <title>Novel Helicobacter sp. Isolated from a dog.</title>
        <authorList>
            <person name="Rimbara E."/>
            <person name="Suzuki M."/>
        </authorList>
    </citation>
    <scope>NUCLEOTIDE SEQUENCE [LARGE SCALE GENOMIC DNA]</scope>
    <source>
        <strain evidence="2">NHP19-003</strain>
    </source>
</reference>
<dbReference type="InterPro" id="IPR058240">
    <property type="entry name" value="rSAM_sf"/>
</dbReference>
<protein>
    <submittedName>
        <fullName evidence="1">Uncharacterized protein</fullName>
    </submittedName>
</protein>
<keyword evidence="2" id="KW-1185">Reference proteome</keyword>
<evidence type="ECO:0000313" key="2">
    <source>
        <dbReference type="Proteomes" id="UP000826775"/>
    </source>
</evidence>
<organism evidence="1 2">
    <name type="scientific">Helicobacter gastrocanis</name>
    <dbReference type="NCBI Taxonomy" id="2849641"/>
    <lineage>
        <taxon>Bacteria</taxon>
        <taxon>Pseudomonadati</taxon>
        <taxon>Campylobacterota</taxon>
        <taxon>Epsilonproteobacteria</taxon>
        <taxon>Campylobacterales</taxon>
        <taxon>Helicobacteraceae</taxon>
        <taxon>Helicobacter</taxon>
    </lineage>
</organism>
<sequence length="99" mass="11200">MGCGAGAVGRVGKERFYKQKNVANYIKDPLKRRIEHLSDEDLELERLFLGLRCDLGVGLEGLDSKKVQTLVEEKKCKVSNQRLVACDFFLADEIALWLT</sequence>
<gene>
    <name evidence="1" type="ORF">NHP190003_06690</name>
</gene>
<name>A0ABM7SBI8_9HELI</name>
<accession>A0ABM7SBI8</accession>
<dbReference type="EMBL" id="AP024814">
    <property type="protein sequence ID" value="BCZ17387.1"/>
    <property type="molecule type" value="Genomic_DNA"/>
</dbReference>
<dbReference type="Proteomes" id="UP000826775">
    <property type="component" value="Chromosome"/>
</dbReference>